<dbReference type="Proteomes" id="UP000613840">
    <property type="component" value="Unassembled WGS sequence"/>
</dbReference>
<protein>
    <recommendedName>
        <fullName evidence="4">Peptidase inhibitor family I36</fullName>
    </recommendedName>
</protein>
<dbReference type="EMBL" id="BMMZ01000014">
    <property type="protein sequence ID" value="GGL79237.1"/>
    <property type="molecule type" value="Genomic_DNA"/>
</dbReference>
<reference evidence="2" key="1">
    <citation type="journal article" date="2014" name="Int. J. Syst. Evol. Microbiol.">
        <title>Complete genome sequence of Corynebacterium casei LMG S-19264T (=DSM 44701T), isolated from a smear-ripened cheese.</title>
        <authorList>
            <consortium name="US DOE Joint Genome Institute (JGI-PGF)"/>
            <person name="Walter F."/>
            <person name="Albersmeier A."/>
            <person name="Kalinowski J."/>
            <person name="Ruckert C."/>
        </authorList>
    </citation>
    <scope>NUCLEOTIDE SEQUENCE</scope>
    <source>
        <strain evidence="2">CGMCC 4.7306</strain>
    </source>
</reference>
<evidence type="ECO:0008006" key="4">
    <source>
        <dbReference type="Google" id="ProtNLM"/>
    </source>
</evidence>
<proteinExistence type="predicted"/>
<reference evidence="2" key="2">
    <citation type="submission" date="2020-09" db="EMBL/GenBank/DDBJ databases">
        <authorList>
            <person name="Sun Q."/>
            <person name="Zhou Y."/>
        </authorList>
    </citation>
    <scope>NUCLEOTIDE SEQUENCE</scope>
    <source>
        <strain evidence="2">CGMCC 4.7306</strain>
    </source>
</reference>
<evidence type="ECO:0000313" key="3">
    <source>
        <dbReference type="Proteomes" id="UP000613840"/>
    </source>
</evidence>
<gene>
    <name evidence="2" type="ORF">GCM10011575_42050</name>
</gene>
<accession>A0A917W8L8</accession>
<evidence type="ECO:0000313" key="2">
    <source>
        <dbReference type="EMBL" id="GGL79237.1"/>
    </source>
</evidence>
<organism evidence="2 3">
    <name type="scientific">Microlunatus endophyticus</name>
    <dbReference type="NCBI Taxonomy" id="1716077"/>
    <lineage>
        <taxon>Bacteria</taxon>
        <taxon>Bacillati</taxon>
        <taxon>Actinomycetota</taxon>
        <taxon>Actinomycetes</taxon>
        <taxon>Propionibacteriales</taxon>
        <taxon>Propionibacteriaceae</taxon>
        <taxon>Microlunatus</taxon>
    </lineage>
</organism>
<evidence type="ECO:0000256" key="1">
    <source>
        <dbReference type="SAM" id="SignalP"/>
    </source>
</evidence>
<dbReference type="RefSeq" id="WP_188897527.1">
    <property type="nucleotide sequence ID" value="NZ_BMMZ01000014.1"/>
</dbReference>
<keyword evidence="1" id="KW-0732">Signal</keyword>
<feature type="signal peptide" evidence="1">
    <location>
        <begin position="1"/>
        <end position="30"/>
    </location>
</feature>
<name>A0A917W8L8_9ACTN</name>
<dbReference type="AlphaFoldDB" id="A0A917W8L8"/>
<keyword evidence="3" id="KW-1185">Reference proteome</keyword>
<sequence length="146" mass="15205">MKIRTLAKGALAASVLAVGATTLAVTPAHAATGTPHTIHNCQAGYVCVYASKKAMDGGHPTYAFSSYAGHNIYGQTGTKYVLDNQTGSHSLGLCAKAGGKGGLAHTGGIQAEGSTEWDHYTFTTNFTPVYSLDLRTFGGYSKLCDR</sequence>
<comment type="caution">
    <text evidence="2">The sequence shown here is derived from an EMBL/GenBank/DDBJ whole genome shotgun (WGS) entry which is preliminary data.</text>
</comment>
<feature type="chain" id="PRO_5037954782" description="Peptidase inhibitor family I36" evidence="1">
    <location>
        <begin position="31"/>
        <end position="146"/>
    </location>
</feature>